<name>A0ABY0NNI7_9HYPH</name>
<feature type="compositionally biased region" description="Basic residues" evidence="1">
    <location>
        <begin position="76"/>
        <end position="86"/>
    </location>
</feature>
<accession>A0ABY0NNI7</accession>
<organism evidence="2 3">
    <name type="scientific">Bosea robiniae</name>
    <dbReference type="NCBI Taxonomy" id="1036780"/>
    <lineage>
        <taxon>Bacteria</taxon>
        <taxon>Pseudomonadati</taxon>
        <taxon>Pseudomonadota</taxon>
        <taxon>Alphaproteobacteria</taxon>
        <taxon>Hyphomicrobiales</taxon>
        <taxon>Boseaceae</taxon>
        <taxon>Bosea</taxon>
    </lineage>
</organism>
<dbReference type="EMBL" id="FNBZ01000002">
    <property type="protein sequence ID" value="SDF83824.1"/>
    <property type="molecule type" value="Genomic_DNA"/>
</dbReference>
<proteinExistence type="predicted"/>
<evidence type="ECO:0000313" key="3">
    <source>
        <dbReference type="Proteomes" id="UP000199468"/>
    </source>
</evidence>
<protein>
    <recommendedName>
        <fullName evidence="4">Transcriptional regulator</fullName>
    </recommendedName>
</protein>
<comment type="caution">
    <text evidence="2">The sequence shown here is derived from an EMBL/GenBank/DDBJ whole genome shotgun (WGS) entry which is preliminary data.</text>
</comment>
<feature type="region of interest" description="Disordered" evidence="1">
    <location>
        <begin position="61"/>
        <end position="86"/>
    </location>
</feature>
<sequence length="86" mass="9512">MSSRNMKLDEIKARAQAAFETTEQRKKDALVAWQALEDQASQTRLKTEKLRALRLARDAEEAAAKAAASRSEAATKRPRKAAAKSL</sequence>
<evidence type="ECO:0000313" key="2">
    <source>
        <dbReference type="EMBL" id="SDF83824.1"/>
    </source>
</evidence>
<dbReference type="RefSeq" id="WP_061969462.1">
    <property type="nucleotide sequence ID" value="NZ_FNBZ01000002.1"/>
</dbReference>
<dbReference type="Proteomes" id="UP000199468">
    <property type="component" value="Unassembled WGS sequence"/>
</dbReference>
<keyword evidence="3" id="KW-1185">Reference proteome</keyword>
<reference evidence="2 3" key="1">
    <citation type="submission" date="2016-10" db="EMBL/GenBank/DDBJ databases">
        <authorList>
            <person name="Varghese N."/>
            <person name="Submissions S."/>
        </authorList>
    </citation>
    <scope>NUCLEOTIDE SEQUENCE [LARGE SCALE GENOMIC DNA]</scope>
    <source>
        <strain evidence="2 3">DSM 26672</strain>
    </source>
</reference>
<evidence type="ECO:0008006" key="4">
    <source>
        <dbReference type="Google" id="ProtNLM"/>
    </source>
</evidence>
<gene>
    <name evidence="2" type="ORF">SAMN05421844_102133</name>
</gene>
<evidence type="ECO:0000256" key="1">
    <source>
        <dbReference type="SAM" id="MobiDB-lite"/>
    </source>
</evidence>